<reference evidence="4 5" key="1">
    <citation type="journal article" date="2016" name="Nat. Commun.">
        <title>Thousands of microbial genomes shed light on interconnected biogeochemical processes in an aquifer system.</title>
        <authorList>
            <person name="Anantharaman K."/>
            <person name="Brown C.T."/>
            <person name="Hug L.A."/>
            <person name="Sharon I."/>
            <person name="Castelle C.J."/>
            <person name="Probst A.J."/>
            <person name="Thomas B.C."/>
            <person name="Singh A."/>
            <person name="Wilkins M.J."/>
            <person name="Karaoz U."/>
            <person name="Brodie E.L."/>
            <person name="Williams K.H."/>
            <person name="Hubbard S.S."/>
            <person name="Banfield J.F."/>
        </authorList>
    </citation>
    <scope>NUCLEOTIDE SEQUENCE [LARGE SCALE GENOMIC DNA]</scope>
</reference>
<feature type="domain" description="Glycosyl transferase family 1" evidence="2">
    <location>
        <begin position="191"/>
        <end position="344"/>
    </location>
</feature>
<dbReference type="Pfam" id="PF13439">
    <property type="entry name" value="Glyco_transf_4"/>
    <property type="match status" value="1"/>
</dbReference>
<evidence type="ECO:0008006" key="6">
    <source>
        <dbReference type="Google" id="ProtNLM"/>
    </source>
</evidence>
<dbReference type="Proteomes" id="UP000178264">
    <property type="component" value="Unassembled WGS sequence"/>
</dbReference>
<evidence type="ECO:0000313" key="4">
    <source>
        <dbReference type="EMBL" id="OGL87781.1"/>
    </source>
</evidence>
<dbReference type="Pfam" id="PF00534">
    <property type="entry name" value="Glycos_transf_1"/>
    <property type="match status" value="1"/>
</dbReference>
<dbReference type="PANTHER" id="PTHR46401:SF2">
    <property type="entry name" value="GLYCOSYLTRANSFERASE WBBK-RELATED"/>
    <property type="match status" value="1"/>
</dbReference>
<comment type="caution">
    <text evidence="4">The sequence shown here is derived from an EMBL/GenBank/DDBJ whole genome shotgun (WGS) entry which is preliminary data.</text>
</comment>
<dbReference type="SUPFAM" id="SSF53756">
    <property type="entry name" value="UDP-Glycosyltransferase/glycogen phosphorylase"/>
    <property type="match status" value="1"/>
</dbReference>
<evidence type="ECO:0000313" key="5">
    <source>
        <dbReference type="Proteomes" id="UP000178264"/>
    </source>
</evidence>
<dbReference type="InterPro" id="IPR001296">
    <property type="entry name" value="Glyco_trans_1"/>
</dbReference>
<accession>A0A1F7VBE2</accession>
<protein>
    <recommendedName>
        <fullName evidence="6">Glycosyl transferase family 1 domain-containing protein</fullName>
    </recommendedName>
</protein>
<dbReference type="InterPro" id="IPR028098">
    <property type="entry name" value="Glyco_trans_4-like_N"/>
</dbReference>
<dbReference type="GO" id="GO:0016757">
    <property type="term" value="F:glycosyltransferase activity"/>
    <property type="evidence" value="ECO:0007669"/>
    <property type="project" value="InterPro"/>
</dbReference>
<dbReference type="Gene3D" id="3.40.50.2000">
    <property type="entry name" value="Glycogen Phosphorylase B"/>
    <property type="match status" value="2"/>
</dbReference>
<dbReference type="EMBL" id="MGER01000059">
    <property type="protein sequence ID" value="OGL87781.1"/>
    <property type="molecule type" value="Genomic_DNA"/>
</dbReference>
<organism evidence="4 5">
    <name type="scientific">Candidatus Uhrbacteria bacterium RIFCSPLOWO2_02_FULL_49_11</name>
    <dbReference type="NCBI Taxonomy" id="1802409"/>
    <lineage>
        <taxon>Bacteria</taxon>
        <taxon>Candidatus Uhriibacteriota</taxon>
    </lineage>
</organism>
<dbReference type="GO" id="GO:0009103">
    <property type="term" value="P:lipopolysaccharide biosynthetic process"/>
    <property type="evidence" value="ECO:0007669"/>
    <property type="project" value="TreeGrafter"/>
</dbReference>
<dbReference type="PANTHER" id="PTHR46401">
    <property type="entry name" value="GLYCOSYLTRANSFERASE WBBK-RELATED"/>
    <property type="match status" value="1"/>
</dbReference>
<dbReference type="CDD" id="cd03809">
    <property type="entry name" value="GT4_MtfB-like"/>
    <property type="match status" value="1"/>
</dbReference>
<feature type="domain" description="Glycosyltransferase subfamily 4-like N-terminal" evidence="3">
    <location>
        <begin position="17"/>
        <end position="171"/>
    </location>
</feature>
<evidence type="ECO:0000259" key="3">
    <source>
        <dbReference type="Pfam" id="PF13439"/>
    </source>
</evidence>
<keyword evidence="1" id="KW-0808">Transferase</keyword>
<evidence type="ECO:0000256" key="1">
    <source>
        <dbReference type="ARBA" id="ARBA00022679"/>
    </source>
</evidence>
<gene>
    <name evidence="4" type="ORF">A3I42_02565</name>
</gene>
<sequence length="372" mass="42312">MVIGIDASQTINEQKTGVQWYVYHLLRELKRIIPPTHRVRLYTPQPLPLDFKPLPLHWEERVLSWPFRQGWTLIRLSRELRANSPDVFFTPGHIIPPFIPCSSAVTIHDLAFRDFPNSYAHPRLMNMLHARDAKKANAIMVPSNATLDAVVQAYAINPEKIHVISHGYDAEAYHPYHDAEIQEALNHYGIKKPYVISVGRLEEKKNTLSVLQLVQAYRHVEFDSTSRINDLRLVLVGRRGYGYEKIKQWITHNKAGSWVHELGWLPSEETAKLICGASAFITLSRAEGFGFTILEALACGTSVLASNIPSHREIGKELVIYTDPNNLTESTNKLISLINQPAVNLTDKPTNRLTEFTWYHSAQQTLDVILSL</sequence>
<dbReference type="AlphaFoldDB" id="A0A1F7VBE2"/>
<name>A0A1F7VBE2_9BACT</name>
<evidence type="ECO:0000259" key="2">
    <source>
        <dbReference type="Pfam" id="PF00534"/>
    </source>
</evidence>
<proteinExistence type="predicted"/>